<evidence type="ECO:0000313" key="3">
    <source>
        <dbReference type="Proteomes" id="UP000230557"/>
    </source>
</evidence>
<feature type="region of interest" description="Disordered" evidence="1">
    <location>
        <begin position="198"/>
        <end position="217"/>
    </location>
</feature>
<organism evidence="2 3">
    <name type="scientific">Candidatus Doudnabacteria bacterium CG10_big_fil_rev_8_21_14_0_10_41_10</name>
    <dbReference type="NCBI Taxonomy" id="1974551"/>
    <lineage>
        <taxon>Bacteria</taxon>
        <taxon>Candidatus Doudnaibacteriota</taxon>
    </lineage>
</organism>
<name>A0A2H0VCV1_9BACT</name>
<dbReference type="EMBL" id="PFAJ01000053">
    <property type="protein sequence ID" value="PIR96944.1"/>
    <property type="molecule type" value="Genomic_DNA"/>
</dbReference>
<dbReference type="Proteomes" id="UP000230557">
    <property type="component" value="Unassembled WGS sequence"/>
</dbReference>
<gene>
    <name evidence="2" type="ORF">COT91_04160</name>
</gene>
<accession>A0A2H0VCV1</accession>
<proteinExistence type="predicted"/>
<evidence type="ECO:0000313" key="2">
    <source>
        <dbReference type="EMBL" id="PIR96944.1"/>
    </source>
</evidence>
<comment type="caution">
    <text evidence="2">The sequence shown here is derived from an EMBL/GenBank/DDBJ whole genome shotgun (WGS) entry which is preliminary data.</text>
</comment>
<dbReference type="AlphaFoldDB" id="A0A2H0VCV1"/>
<sequence length="217" mass="25115">MPLVPTQELRDRFTAIRSTLKHGKVTSVEEYVALLREKYFLEAVCFRAGSDFAMPKEDFYHYRSTCSITSIWLNPDRDLFSRLPKNQHESARIKLEKMCAGLTRYPGDPDRFGPSLQAFFLWGIPYTWMFLFVRTEQVGLNPWLQLFNWKFWISGFIWVYAVFKYPAKDPIVELRRSINTVCGTLVMAISAFGAGPVGKTQKPDPTNNGSPFRFTMD</sequence>
<protein>
    <submittedName>
        <fullName evidence="2">Uncharacterized protein</fullName>
    </submittedName>
</protein>
<evidence type="ECO:0000256" key="1">
    <source>
        <dbReference type="SAM" id="MobiDB-lite"/>
    </source>
</evidence>
<reference evidence="3" key="1">
    <citation type="submission" date="2017-09" db="EMBL/GenBank/DDBJ databases">
        <title>Depth-based differentiation of microbial function through sediment-hosted aquifers and enrichment of novel symbionts in the deep terrestrial subsurface.</title>
        <authorList>
            <person name="Probst A.J."/>
            <person name="Ladd B."/>
            <person name="Jarett J.K."/>
            <person name="Geller-Mcgrath D.E."/>
            <person name="Sieber C.M.K."/>
            <person name="Emerson J.B."/>
            <person name="Anantharaman K."/>
            <person name="Thomas B.C."/>
            <person name="Malmstrom R."/>
            <person name="Stieglmeier M."/>
            <person name="Klingl A."/>
            <person name="Woyke T."/>
            <person name="Ryan C.M."/>
            <person name="Banfield J.F."/>
        </authorList>
    </citation>
    <scope>NUCLEOTIDE SEQUENCE [LARGE SCALE GENOMIC DNA]</scope>
</reference>